<dbReference type="InterPro" id="IPR023214">
    <property type="entry name" value="HAD_sf"/>
</dbReference>
<dbReference type="STRING" id="365046.Rta_26230"/>
<dbReference type="eggNOG" id="COG0561">
    <property type="taxonomic scope" value="Bacteria"/>
</dbReference>
<proteinExistence type="predicted"/>
<name>F5Y3R7_RAMTT</name>
<sequence>MDDLLTDYRPRLQRFLRASDFARSGAVITDLDGTAVHEVEGRVLLSRSVELGLQQVHAAGREVLINTLRFPLSIMRVFGADWRRASGSDMTVVSLKGSLVGRIVASQGGELAFEEVHAFTLTTQEVDEVLQGVRGLVEQGAQDLLVFFYPRRWQEGELIWTPDAQRIAPVQAKYRSASRVLSGGLPALEAALHAQPQCMVFLLIDAPQDRLMAYQHTAQTRFVTRQGVDKRSGALALAAHLRVSLADSIGAGDAETDTFLDEVGFAAIVGNQDVGFKGRVDTVRLPDAPAFGELLLSVAEAVR</sequence>
<keyword evidence="2" id="KW-1185">Reference proteome</keyword>
<organism evidence="1 2">
    <name type="scientific">Ramlibacter tataouinensis (strain ATCC BAA-407 / DSM 14655 / LMG 21543 / TTB310)</name>
    <dbReference type="NCBI Taxonomy" id="365046"/>
    <lineage>
        <taxon>Bacteria</taxon>
        <taxon>Pseudomonadati</taxon>
        <taxon>Pseudomonadota</taxon>
        <taxon>Betaproteobacteria</taxon>
        <taxon>Burkholderiales</taxon>
        <taxon>Comamonadaceae</taxon>
        <taxon>Ramlibacter</taxon>
    </lineage>
</organism>
<dbReference type="EMBL" id="CP000245">
    <property type="protein sequence ID" value="AEG93724.1"/>
    <property type="molecule type" value="Genomic_DNA"/>
</dbReference>
<dbReference type="Proteomes" id="UP000008385">
    <property type="component" value="Chromosome"/>
</dbReference>
<gene>
    <name evidence="1" type="ordered locus">Rta_26230</name>
</gene>
<dbReference type="InterPro" id="IPR036412">
    <property type="entry name" value="HAD-like_sf"/>
</dbReference>
<protein>
    <recommendedName>
        <fullName evidence="3">Haloacid dehalogenase</fullName>
    </recommendedName>
</protein>
<accession>F5Y3R7</accession>
<dbReference type="KEGG" id="rta:Rta_26230"/>
<dbReference type="Gene3D" id="3.40.50.1000">
    <property type="entry name" value="HAD superfamily/HAD-like"/>
    <property type="match status" value="1"/>
</dbReference>
<evidence type="ECO:0008006" key="3">
    <source>
        <dbReference type="Google" id="ProtNLM"/>
    </source>
</evidence>
<dbReference type="AlphaFoldDB" id="F5Y3R7"/>
<dbReference type="PATRIC" id="fig|365046.3.peg.2681"/>
<reference evidence="2" key="1">
    <citation type="submission" date="2006-01" db="EMBL/GenBank/DDBJ databases">
        <title>Genome of the cyst-dividing bacterium Ramlibacter tataouinensis.</title>
        <authorList>
            <person name="Barakat M."/>
            <person name="Ortet P."/>
            <person name="De Luca G."/>
            <person name="Jourlin-Castelli C."/>
            <person name="Ansaldi M."/>
            <person name="Py B."/>
            <person name="Fichant G."/>
            <person name="Coutinho P."/>
            <person name="Voulhoux R."/>
            <person name="Bastien O."/>
            <person name="Roy S."/>
            <person name="Marechal E."/>
            <person name="Henrissat B."/>
            <person name="Quentin Y."/>
            <person name="Noirot P."/>
            <person name="Filloux A."/>
            <person name="Mejean V."/>
            <person name="DuBow M."/>
            <person name="Barras F."/>
            <person name="Heulin T."/>
        </authorList>
    </citation>
    <scope>NUCLEOTIDE SEQUENCE [LARGE SCALE GENOMIC DNA]</scope>
    <source>
        <strain evidence="2">ATCC BAA-407 / DSM 14655 / LMG 21543 / TTB310</strain>
    </source>
</reference>
<dbReference type="HOGENOM" id="CLU_917899_0_0_4"/>
<reference evidence="1 2" key="2">
    <citation type="journal article" date="2011" name="PLoS ONE">
        <title>The Cyst-Dividing Bacterium Ramlibacter tataouinensis TTB310 Genome Reveals a Well-Stocked Toolbox for Adaptation to a Desert Environment.</title>
        <authorList>
            <person name="De Luca G."/>
            <person name="Barakat M."/>
            <person name="Ortet P."/>
            <person name="Fochesato S."/>
            <person name="Jourlin-Castelli C."/>
            <person name="Ansaldi M."/>
            <person name="Py B."/>
            <person name="Fichant G."/>
            <person name="Coutinho P.M."/>
            <person name="Voulhoux R."/>
            <person name="Bastien O."/>
            <person name="Marechal E."/>
            <person name="Henrissat B."/>
            <person name="Quentin Y."/>
            <person name="Noirot P."/>
            <person name="Filloux A."/>
            <person name="Mejean V."/>
            <person name="Dubow M.S."/>
            <person name="Barras F."/>
            <person name="Barbe V."/>
            <person name="Weissenbach J."/>
            <person name="Mihalcescu I."/>
            <person name="Vermeglio A."/>
            <person name="Achouak W."/>
            <person name="Heulin T."/>
        </authorList>
    </citation>
    <scope>NUCLEOTIDE SEQUENCE [LARGE SCALE GENOMIC DNA]</scope>
    <source>
        <strain evidence="2">ATCC BAA-407 / DSM 14655 / LMG 21543 / TTB310</strain>
    </source>
</reference>
<evidence type="ECO:0000313" key="1">
    <source>
        <dbReference type="EMBL" id="AEG93724.1"/>
    </source>
</evidence>
<dbReference type="RefSeq" id="WP_013901956.1">
    <property type="nucleotide sequence ID" value="NC_015677.1"/>
</dbReference>
<dbReference type="SUPFAM" id="SSF56784">
    <property type="entry name" value="HAD-like"/>
    <property type="match status" value="1"/>
</dbReference>
<dbReference type="OrthoDB" id="8441072at2"/>
<evidence type="ECO:0000313" key="2">
    <source>
        <dbReference type="Proteomes" id="UP000008385"/>
    </source>
</evidence>